<dbReference type="PATRIC" id="fig|1581420.6.peg.1211"/>
<evidence type="ECO:0000313" key="2">
    <source>
        <dbReference type="EMBL" id="KLE35909.1"/>
    </source>
</evidence>
<proteinExistence type="predicted"/>
<dbReference type="Proteomes" id="UP000053464">
    <property type="component" value="Unassembled WGS sequence"/>
</dbReference>
<evidence type="ECO:0000256" key="1">
    <source>
        <dbReference type="SAM" id="SignalP"/>
    </source>
</evidence>
<evidence type="ECO:0000313" key="3">
    <source>
        <dbReference type="Proteomes" id="UP000053464"/>
    </source>
</evidence>
<organism evidence="2 3">
    <name type="scientific">Aurantiacibacter luteus</name>
    <dbReference type="NCBI Taxonomy" id="1581420"/>
    <lineage>
        <taxon>Bacteria</taxon>
        <taxon>Pseudomonadati</taxon>
        <taxon>Pseudomonadota</taxon>
        <taxon>Alphaproteobacteria</taxon>
        <taxon>Sphingomonadales</taxon>
        <taxon>Erythrobacteraceae</taxon>
        <taxon>Aurantiacibacter</taxon>
    </lineage>
</organism>
<keyword evidence="1" id="KW-0732">Signal</keyword>
<sequence>MASIKTVVGSFTLACAALALGGCETVPSAPATFLDGTRWAVIDVNGVNVSDRNDFYVSFSGSRFEGRFGCRTVSGTYTLRVAANDAYQPIFQGSEGRFSGQPCLGTLPEEIGPELMANATFSIARPGEGRMNFLQPPTGIAFRQL</sequence>
<dbReference type="EMBL" id="LBHB01000001">
    <property type="protein sequence ID" value="KLE35909.1"/>
    <property type="molecule type" value="Genomic_DNA"/>
</dbReference>
<dbReference type="AlphaFoldDB" id="A0A0G9MZC2"/>
<feature type="signal peptide" evidence="1">
    <location>
        <begin position="1"/>
        <end position="21"/>
    </location>
</feature>
<keyword evidence="3" id="KW-1185">Reference proteome</keyword>
<dbReference type="STRING" id="1581420.AAW00_05995"/>
<reference evidence="2 3" key="1">
    <citation type="submission" date="2015-04" db="EMBL/GenBank/DDBJ databases">
        <title>The draft genome sequence of Erythrobacter luteus KA37.</title>
        <authorList>
            <person name="Zhuang L."/>
            <person name="Liu Y."/>
            <person name="Shao Z."/>
        </authorList>
    </citation>
    <scope>NUCLEOTIDE SEQUENCE [LARGE SCALE GENOMIC DNA]</scope>
    <source>
        <strain evidence="2 3">KA37</strain>
    </source>
</reference>
<evidence type="ECO:0008006" key="4">
    <source>
        <dbReference type="Google" id="ProtNLM"/>
    </source>
</evidence>
<gene>
    <name evidence="2" type="ORF">AAW00_05995</name>
</gene>
<dbReference type="RefSeq" id="WP_047003313.1">
    <property type="nucleotide sequence ID" value="NZ_LBHB01000001.1"/>
</dbReference>
<name>A0A0G9MZC2_9SPHN</name>
<dbReference type="PROSITE" id="PS51257">
    <property type="entry name" value="PROKAR_LIPOPROTEIN"/>
    <property type="match status" value="1"/>
</dbReference>
<protein>
    <recommendedName>
        <fullName evidence="4">DUF306 domain-containing protein</fullName>
    </recommendedName>
</protein>
<feature type="chain" id="PRO_5002580122" description="DUF306 domain-containing protein" evidence="1">
    <location>
        <begin position="22"/>
        <end position="145"/>
    </location>
</feature>
<comment type="caution">
    <text evidence="2">The sequence shown here is derived from an EMBL/GenBank/DDBJ whole genome shotgun (WGS) entry which is preliminary data.</text>
</comment>
<accession>A0A0G9MZC2</accession>